<accession>A0ABV8EV50</accession>
<comment type="caution">
    <text evidence="2">The sequence shown here is derived from an EMBL/GenBank/DDBJ whole genome shotgun (WGS) entry which is preliminary data.</text>
</comment>
<organism evidence="2 3">
    <name type="scientific">Streptosporangium jomthongense</name>
    <dbReference type="NCBI Taxonomy" id="1193683"/>
    <lineage>
        <taxon>Bacteria</taxon>
        <taxon>Bacillati</taxon>
        <taxon>Actinomycetota</taxon>
        <taxon>Actinomycetes</taxon>
        <taxon>Streptosporangiales</taxon>
        <taxon>Streptosporangiaceae</taxon>
        <taxon>Streptosporangium</taxon>
    </lineage>
</organism>
<dbReference type="EMBL" id="JBHSBC010000008">
    <property type="protein sequence ID" value="MFC3980146.1"/>
    <property type="molecule type" value="Genomic_DNA"/>
</dbReference>
<feature type="region of interest" description="Disordered" evidence="1">
    <location>
        <begin position="1"/>
        <end position="40"/>
    </location>
</feature>
<keyword evidence="3" id="KW-1185">Reference proteome</keyword>
<protein>
    <submittedName>
        <fullName evidence="2">Uncharacterized protein</fullName>
    </submittedName>
</protein>
<gene>
    <name evidence="2" type="ORF">ACFOYY_08455</name>
</gene>
<sequence>MLTADVPASGRPTGRVSESPPARREDPSCPPGDDKETEGVTWTLARRRAARARACPSPAWEIPDEAA</sequence>
<reference evidence="3" key="1">
    <citation type="journal article" date="2019" name="Int. J. Syst. Evol. Microbiol.">
        <title>The Global Catalogue of Microorganisms (GCM) 10K type strain sequencing project: providing services to taxonomists for standard genome sequencing and annotation.</title>
        <authorList>
            <consortium name="The Broad Institute Genomics Platform"/>
            <consortium name="The Broad Institute Genome Sequencing Center for Infectious Disease"/>
            <person name="Wu L."/>
            <person name="Ma J."/>
        </authorList>
    </citation>
    <scope>NUCLEOTIDE SEQUENCE [LARGE SCALE GENOMIC DNA]</scope>
    <source>
        <strain evidence="3">TBRC 7912</strain>
    </source>
</reference>
<name>A0ABV8EV50_9ACTN</name>
<proteinExistence type="predicted"/>
<feature type="compositionally biased region" description="Basic and acidic residues" evidence="1">
    <location>
        <begin position="21"/>
        <end position="38"/>
    </location>
</feature>
<dbReference type="Proteomes" id="UP001595698">
    <property type="component" value="Unassembled WGS sequence"/>
</dbReference>
<evidence type="ECO:0000256" key="1">
    <source>
        <dbReference type="SAM" id="MobiDB-lite"/>
    </source>
</evidence>
<evidence type="ECO:0000313" key="2">
    <source>
        <dbReference type="EMBL" id="MFC3980146.1"/>
    </source>
</evidence>
<evidence type="ECO:0000313" key="3">
    <source>
        <dbReference type="Proteomes" id="UP001595698"/>
    </source>
</evidence>